<dbReference type="PROSITE" id="PS50943">
    <property type="entry name" value="HTH_CROC1"/>
    <property type="match status" value="1"/>
</dbReference>
<dbReference type="Gene3D" id="1.10.260.40">
    <property type="entry name" value="lambda repressor-like DNA-binding domains"/>
    <property type="match status" value="1"/>
</dbReference>
<feature type="domain" description="HTH cro/C1-type" evidence="1">
    <location>
        <begin position="20"/>
        <end position="74"/>
    </location>
</feature>
<dbReference type="RefSeq" id="WP_076218653.1">
    <property type="nucleotide sequence ID" value="NZ_MPTJ01000018.1"/>
</dbReference>
<proteinExistence type="predicted"/>
<sequence length="138" mass="15265">MRKKYAEVEKVLMAEMAKNLKSVLEKKKVTQKELAEKTGLSTSAISDYTNAKTLMSPGNLQMICDALDVAHGDIDPTFRGSAQIKESSPQYLTGEALGELPIENLHIHNLTRNGKPLTDDQKKRLVQILQSAADLLDQ</sequence>
<dbReference type="SMART" id="SM00530">
    <property type="entry name" value="HTH_XRE"/>
    <property type="match status" value="1"/>
</dbReference>
<evidence type="ECO:0000313" key="2">
    <source>
        <dbReference type="EMBL" id="OMD34644.1"/>
    </source>
</evidence>
<name>A0ABX3GT81_9BACL</name>
<dbReference type="InterPro" id="IPR010982">
    <property type="entry name" value="Lambda_DNA-bd_dom_sf"/>
</dbReference>
<dbReference type="Pfam" id="PF13443">
    <property type="entry name" value="HTH_26"/>
    <property type="match status" value="1"/>
</dbReference>
<evidence type="ECO:0000313" key="3">
    <source>
        <dbReference type="Proteomes" id="UP000187158"/>
    </source>
</evidence>
<evidence type="ECO:0000259" key="1">
    <source>
        <dbReference type="PROSITE" id="PS50943"/>
    </source>
</evidence>
<dbReference type="SUPFAM" id="SSF47413">
    <property type="entry name" value="lambda repressor-like DNA-binding domains"/>
    <property type="match status" value="1"/>
</dbReference>
<accession>A0ABX3GT81</accession>
<dbReference type="EMBL" id="MPVP01000050">
    <property type="protein sequence ID" value="OMD34644.1"/>
    <property type="molecule type" value="Genomic_DNA"/>
</dbReference>
<keyword evidence="3" id="KW-1185">Reference proteome</keyword>
<comment type="caution">
    <text evidence="2">The sequence shown here is derived from an EMBL/GenBank/DDBJ whole genome shotgun (WGS) entry which is preliminary data.</text>
</comment>
<reference evidence="2 3" key="1">
    <citation type="submission" date="2016-11" db="EMBL/GenBank/DDBJ databases">
        <title>Paenibacillus species isolates.</title>
        <authorList>
            <person name="Beno S.M."/>
        </authorList>
    </citation>
    <scope>NUCLEOTIDE SEQUENCE [LARGE SCALE GENOMIC DNA]</scope>
    <source>
        <strain evidence="2 3">FSL H7-0433</strain>
    </source>
</reference>
<gene>
    <name evidence="2" type="ORF">BSO21_10790</name>
</gene>
<organism evidence="2 3">
    <name type="scientific">Paenibacillus odorifer</name>
    <dbReference type="NCBI Taxonomy" id="189426"/>
    <lineage>
        <taxon>Bacteria</taxon>
        <taxon>Bacillati</taxon>
        <taxon>Bacillota</taxon>
        <taxon>Bacilli</taxon>
        <taxon>Bacillales</taxon>
        <taxon>Paenibacillaceae</taxon>
        <taxon>Paenibacillus</taxon>
    </lineage>
</organism>
<dbReference type="InterPro" id="IPR001387">
    <property type="entry name" value="Cro/C1-type_HTH"/>
</dbReference>
<dbReference type="CDD" id="cd00093">
    <property type="entry name" value="HTH_XRE"/>
    <property type="match status" value="1"/>
</dbReference>
<dbReference type="Proteomes" id="UP000187158">
    <property type="component" value="Unassembled WGS sequence"/>
</dbReference>
<protein>
    <recommendedName>
        <fullName evidence="1">HTH cro/C1-type domain-containing protein</fullName>
    </recommendedName>
</protein>